<dbReference type="AlphaFoldDB" id="A0A177M7M5"/>
<feature type="compositionally biased region" description="Basic and acidic residues" evidence="1">
    <location>
        <begin position="45"/>
        <end position="60"/>
    </location>
</feature>
<proteinExistence type="predicted"/>
<sequence length="294" mass="33325">MRILIRHRSSVRKFMVLETSDRDGSLSLTIRREGVSKSRTSWSTKPDEREPKTTEFDKPSPKNKRITIHQSGRVNYHQNGNSIFIAPLTQTTQLFPIYSYRVPALGKLDVHDGDIAEEDAIFDLSDLPEEPISFSVLLGPGDFTPQGRAIKLGYEAEGYSVTVQVDPVPFTVPADLNEHFTTLTPERGLFPQQQMAEDQAIISYHQALTGSSDAILYAPNCEGTIRMVFTVPMRIAPRFKIELVDPEFHVSDQDIQRDGRSEKVMLKFKVRNRKTRQIIRQAVAIKVIELDAEL</sequence>
<reference evidence="2 3" key="1">
    <citation type="submission" date="2016-03" db="EMBL/GenBank/DDBJ databases">
        <authorList>
            <person name="Ploux O."/>
        </authorList>
    </citation>
    <scope>NUCLEOTIDE SEQUENCE [LARGE SCALE GENOMIC DNA]</scope>
    <source>
        <strain evidence="2 3">R-45363</strain>
    </source>
</reference>
<protein>
    <submittedName>
        <fullName evidence="2">Uncharacterized protein</fullName>
    </submittedName>
</protein>
<dbReference type="EMBL" id="LUUG01000088">
    <property type="protein sequence ID" value="OAI01621.1"/>
    <property type="molecule type" value="Genomic_DNA"/>
</dbReference>
<evidence type="ECO:0000256" key="1">
    <source>
        <dbReference type="SAM" id="MobiDB-lite"/>
    </source>
</evidence>
<evidence type="ECO:0000313" key="2">
    <source>
        <dbReference type="EMBL" id="OAI01621.1"/>
    </source>
</evidence>
<accession>A0A177M7M5</accession>
<feature type="region of interest" description="Disordered" evidence="1">
    <location>
        <begin position="37"/>
        <end position="64"/>
    </location>
</feature>
<name>A0A177M7M5_METMH</name>
<dbReference type="OrthoDB" id="8909906at2"/>
<dbReference type="Proteomes" id="UP000078090">
    <property type="component" value="Unassembled WGS sequence"/>
</dbReference>
<gene>
    <name evidence="2" type="ORF">A1332_17235</name>
</gene>
<comment type="caution">
    <text evidence="2">The sequence shown here is derived from an EMBL/GenBank/DDBJ whole genome shotgun (WGS) entry which is preliminary data.</text>
</comment>
<organism evidence="2 3">
    <name type="scientific">Methylomonas methanica</name>
    <dbReference type="NCBI Taxonomy" id="421"/>
    <lineage>
        <taxon>Bacteria</taxon>
        <taxon>Pseudomonadati</taxon>
        <taxon>Pseudomonadota</taxon>
        <taxon>Gammaproteobacteria</taxon>
        <taxon>Methylococcales</taxon>
        <taxon>Methylococcaceae</taxon>
        <taxon>Methylomonas</taxon>
    </lineage>
</organism>
<evidence type="ECO:0000313" key="3">
    <source>
        <dbReference type="Proteomes" id="UP000078090"/>
    </source>
</evidence>